<dbReference type="InterPro" id="IPR032710">
    <property type="entry name" value="NTF2-like_dom_sf"/>
</dbReference>
<gene>
    <name evidence="2" type="ORF">GCM10023318_45450</name>
</gene>
<dbReference type="InterPro" id="IPR037401">
    <property type="entry name" value="SnoaL-like"/>
</dbReference>
<dbReference type="Proteomes" id="UP001500603">
    <property type="component" value="Unassembled WGS sequence"/>
</dbReference>
<reference evidence="3" key="1">
    <citation type="journal article" date="2019" name="Int. J. Syst. Evol. Microbiol.">
        <title>The Global Catalogue of Microorganisms (GCM) 10K type strain sequencing project: providing services to taxonomists for standard genome sequencing and annotation.</title>
        <authorList>
            <consortium name="The Broad Institute Genomics Platform"/>
            <consortium name="The Broad Institute Genome Sequencing Center for Infectious Disease"/>
            <person name="Wu L."/>
            <person name="Ma J."/>
        </authorList>
    </citation>
    <scope>NUCLEOTIDE SEQUENCE [LARGE SCALE GENOMIC DNA]</scope>
    <source>
        <strain evidence="3">JCM 18298</strain>
    </source>
</reference>
<feature type="domain" description="SnoaL-like" evidence="1">
    <location>
        <begin position="2"/>
        <end position="94"/>
    </location>
</feature>
<evidence type="ECO:0000259" key="1">
    <source>
        <dbReference type="Pfam" id="PF13577"/>
    </source>
</evidence>
<dbReference type="Gene3D" id="3.10.450.50">
    <property type="match status" value="1"/>
</dbReference>
<dbReference type="Pfam" id="PF13577">
    <property type="entry name" value="SnoaL_4"/>
    <property type="match status" value="1"/>
</dbReference>
<protein>
    <recommendedName>
        <fullName evidence="1">SnoaL-like domain-containing protein</fullName>
    </recommendedName>
</protein>
<dbReference type="SUPFAM" id="SSF54427">
    <property type="entry name" value="NTF2-like"/>
    <property type="match status" value="1"/>
</dbReference>
<proteinExistence type="predicted"/>
<organism evidence="2 3">
    <name type="scientific">Nocardia callitridis</name>
    <dbReference type="NCBI Taxonomy" id="648753"/>
    <lineage>
        <taxon>Bacteria</taxon>
        <taxon>Bacillati</taxon>
        <taxon>Actinomycetota</taxon>
        <taxon>Actinomycetes</taxon>
        <taxon>Mycobacteriales</taxon>
        <taxon>Nocardiaceae</taxon>
        <taxon>Nocardia</taxon>
    </lineage>
</organism>
<accession>A0ABP9KSL7</accession>
<dbReference type="EMBL" id="BAABJM010000004">
    <property type="protein sequence ID" value="GAA5062121.1"/>
    <property type="molecule type" value="Genomic_DNA"/>
</dbReference>
<evidence type="ECO:0000313" key="2">
    <source>
        <dbReference type="EMBL" id="GAA5062121.1"/>
    </source>
</evidence>
<keyword evidence="3" id="KW-1185">Reference proteome</keyword>
<name>A0ABP9KSL7_9NOCA</name>
<sequence length="105" mass="11061">MDEFFTATVVYNVSAYGFGELRGIEAIQAAALVLGAGNPVGHHVTNVVIDDVADSGEVRVQSKGVGINVDGTCGRVTYDDVVVRDSEGWRIASRSVTPRRVPLGG</sequence>
<evidence type="ECO:0000313" key="3">
    <source>
        <dbReference type="Proteomes" id="UP001500603"/>
    </source>
</evidence>
<comment type="caution">
    <text evidence="2">The sequence shown here is derived from an EMBL/GenBank/DDBJ whole genome shotgun (WGS) entry which is preliminary data.</text>
</comment>